<keyword evidence="1" id="KW-1133">Transmembrane helix</keyword>
<name>A0A2K1KPX7_PHYPA</name>
<dbReference type="EMBL" id="ABEU02000004">
    <property type="protein sequence ID" value="PNR55844.1"/>
    <property type="molecule type" value="Genomic_DNA"/>
</dbReference>
<organism evidence="2">
    <name type="scientific">Physcomitrium patens</name>
    <name type="common">Spreading-leaved earth moss</name>
    <name type="synonym">Physcomitrella patens</name>
    <dbReference type="NCBI Taxonomy" id="3218"/>
    <lineage>
        <taxon>Eukaryota</taxon>
        <taxon>Viridiplantae</taxon>
        <taxon>Streptophyta</taxon>
        <taxon>Embryophyta</taxon>
        <taxon>Bryophyta</taxon>
        <taxon>Bryophytina</taxon>
        <taxon>Bryopsida</taxon>
        <taxon>Funariidae</taxon>
        <taxon>Funariales</taxon>
        <taxon>Funariaceae</taxon>
        <taxon>Physcomitrium</taxon>
    </lineage>
</organism>
<evidence type="ECO:0000313" key="4">
    <source>
        <dbReference type="Proteomes" id="UP000006727"/>
    </source>
</evidence>
<reference evidence="2 4" key="1">
    <citation type="journal article" date="2008" name="Science">
        <title>The Physcomitrella genome reveals evolutionary insights into the conquest of land by plants.</title>
        <authorList>
            <person name="Rensing S."/>
            <person name="Lang D."/>
            <person name="Zimmer A."/>
            <person name="Terry A."/>
            <person name="Salamov A."/>
            <person name="Shapiro H."/>
            <person name="Nishiyama T."/>
            <person name="Perroud P.-F."/>
            <person name="Lindquist E."/>
            <person name="Kamisugi Y."/>
            <person name="Tanahashi T."/>
            <person name="Sakakibara K."/>
            <person name="Fujita T."/>
            <person name="Oishi K."/>
            <person name="Shin-I T."/>
            <person name="Kuroki Y."/>
            <person name="Toyoda A."/>
            <person name="Suzuki Y."/>
            <person name="Hashimoto A."/>
            <person name="Yamaguchi K."/>
            <person name="Sugano A."/>
            <person name="Kohara Y."/>
            <person name="Fujiyama A."/>
            <person name="Anterola A."/>
            <person name="Aoki S."/>
            <person name="Ashton N."/>
            <person name="Barbazuk W.B."/>
            <person name="Barker E."/>
            <person name="Bennetzen J."/>
            <person name="Bezanilla M."/>
            <person name="Blankenship R."/>
            <person name="Cho S.H."/>
            <person name="Dutcher S."/>
            <person name="Estelle M."/>
            <person name="Fawcett J.A."/>
            <person name="Gundlach H."/>
            <person name="Hanada K."/>
            <person name="Heyl A."/>
            <person name="Hicks K.A."/>
            <person name="Hugh J."/>
            <person name="Lohr M."/>
            <person name="Mayer K."/>
            <person name="Melkozernov A."/>
            <person name="Murata T."/>
            <person name="Nelson D."/>
            <person name="Pils B."/>
            <person name="Prigge M."/>
            <person name="Reiss B."/>
            <person name="Renner T."/>
            <person name="Rombauts S."/>
            <person name="Rushton P."/>
            <person name="Sanderfoot A."/>
            <person name="Schween G."/>
            <person name="Shiu S.-H."/>
            <person name="Stueber K."/>
            <person name="Theodoulou F.L."/>
            <person name="Tu H."/>
            <person name="Van de Peer Y."/>
            <person name="Verrier P.J."/>
            <person name="Waters E."/>
            <person name="Wood A."/>
            <person name="Yang L."/>
            <person name="Cove D."/>
            <person name="Cuming A."/>
            <person name="Hasebe M."/>
            <person name="Lucas S."/>
            <person name="Mishler D.B."/>
            <person name="Reski R."/>
            <person name="Grigoriev I."/>
            <person name="Quatrano R.S."/>
            <person name="Boore J.L."/>
        </authorList>
    </citation>
    <scope>NUCLEOTIDE SEQUENCE [LARGE SCALE GENOMIC DNA]</scope>
    <source>
        <strain evidence="3 4">cv. Gransden 2004</strain>
    </source>
</reference>
<gene>
    <name evidence="2" type="ORF">PHYPA_006741</name>
</gene>
<dbReference type="EnsemblPlants" id="Pp3c4_25441V3.1">
    <property type="protein sequence ID" value="Pp3c4_25441V3.1"/>
    <property type="gene ID" value="Pp3c4_25441"/>
</dbReference>
<reference evidence="2 4" key="2">
    <citation type="journal article" date="2018" name="Plant J.">
        <title>The Physcomitrella patens chromosome-scale assembly reveals moss genome structure and evolution.</title>
        <authorList>
            <person name="Lang D."/>
            <person name="Ullrich K.K."/>
            <person name="Murat F."/>
            <person name="Fuchs J."/>
            <person name="Jenkins J."/>
            <person name="Haas F.B."/>
            <person name="Piednoel M."/>
            <person name="Gundlach H."/>
            <person name="Van Bel M."/>
            <person name="Meyberg R."/>
            <person name="Vives C."/>
            <person name="Morata J."/>
            <person name="Symeonidi A."/>
            <person name="Hiss M."/>
            <person name="Muchero W."/>
            <person name="Kamisugi Y."/>
            <person name="Saleh O."/>
            <person name="Blanc G."/>
            <person name="Decker E.L."/>
            <person name="van Gessel N."/>
            <person name="Grimwood J."/>
            <person name="Hayes R.D."/>
            <person name="Graham S.W."/>
            <person name="Gunter L.E."/>
            <person name="McDaniel S.F."/>
            <person name="Hoernstein S.N.W."/>
            <person name="Larsson A."/>
            <person name="Li F.W."/>
            <person name="Perroud P.F."/>
            <person name="Phillips J."/>
            <person name="Ranjan P."/>
            <person name="Rokshar D.S."/>
            <person name="Rothfels C.J."/>
            <person name="Schneider L."/>
            <person name="Shu S."/>
            <person name="Stevenson D.W."/>
            <person name="Thummler F."/>
            <person name="Tillich M."/>
            <person name="Villarreal Aguilar J.C."/>
            <person name="Widiez T."/>
            <person name="Wong G.K."/>
            <person name="Wymore A."/>
            <person name="Zhang Y."/>
            <person name="Zimmer A.D."/>
            <person name="Quatrano R.S."/>
            <person name="Mayer K.F.X."/>
            <person name="Goodstein D."/>
            <person name="Casacuberta J.M."/>
            <person name="Vandepoele K."/>
            <person name="Reski R."/>
            <person name="Cuming A.C."/>
            <person name="Tuskan G.A."/>
            <person name="Maumus F."/>
            <person name="Salse J."/>
            <person name="Schmutz J."/>
            <person name="Rensing S.A."/>
        </authorList>
    </citation>
    <scope>NUCLEOTIDE SEQUENCE [LARGE SCALE GENOMIC DNA]</scope>
    <source>
        <strain evidence="3 4">cv. Gransden 2004</strain>
    </source>
</reference>
<proteinExistence type="predicted"/>
<keyword evidence="1" id="KW-0472">Membrane</keyword>
<evidence type="ECO:0000313" key="2">
    <source>
        <dbReference type="EMBL" id="PNR55844.1"/>
    </source>
</evidence>
<dbReference type="Gramene" id="Pp3c4_25441V3.1">
    <property type="protein sequence ID" value="Pp3c4_25441V3.1"/>
    <property type="gene ID" value="Pp3c4_25441"/>
</dbReference>
<accession>A0A2K1KPX7</accession>
<reference evidence="3" key="3">
    <citation type="submission" date="2020-12" db="UniProtKB">
        <authorList>
            <consortium name="EnsemblPlants"/>
        </authorList>
    </citation>
    <scope>IDENTIFICATION</scope>
</reference>
<dbReference type="InParanoid" id="A0A2K1KPX7"/>
<evidence type="ECO:0000256" key="1">
    <source>
        <dbReference type="SAM" id="Phobius"/>
    </source>
</evidence>
<protein>
    <submittedName>
        <fullName evidence="2 3">Uncharacterized protein</fullName>
    </submittedName>
</protein>
<keyword evidence="4" id="KW-1185">Reference proteome</keyword>
<dbReference type="AlphaFoldDB" id="A0A2K1KPX7"/>
<feature type="transmembrane region" description="Helical" evidence="1">
    <location>
        <begin position="65"/>
        <end position="87"/>
    </location>
</feature>
<keyword evidence="1" id="KW-0812">Transmembrane</keyword>
<dbReference type="Proteomes" id="UP000006727">
    <property type="component" value="Chromosome 4"/>
</dbReference>
<evidence type="ECO:0000313" key="3">
    <source>
        <dbReference type="EnsemblPlants" id="Pp3c4_25441V3.1"/>
    </source>
</evidence>
<sequence length="88" mass="9965">MLWFRTHVGDCEKLICIHASLEGLDVVVQVEKLLEDQVERNTPIEKEAQDNFHHLGPAPSQLQCVIFIIGLIVFTFMLELSLVFVCVG</sequence>